<proteinExistence type="inferred from homology"/>
<dbReference type="InterPro" id="IPR002836">
    <property type="entry name" value="PDCD5-like"/>
</dbReference>
<dbReference type="GO" id="GO:0005634">
    <property type="term" value="C:nucleus"/>
    <property type="evidence" value="ECO:0007669"/>
    <property type="project" value="TreeGrafter"/>
</dbReference>
<protein>
    <submittedName>
        <fullName evidence="3">Programmed cell death protein 5</fullName>
    </submittedName>
</protein>
<dbReference type="InterPro" id="IPR036883">
    <property type="entry name" value="PDCD5-like_sf"/>
</dbReference>
<dbReference type="SUPFAM" id="SSF46950">
    <property type="entry name" value="Double-stranded DNA-binding domain"/>
    <property type="match status" value="1"/>
</dbReference>
<accession>A0A6G1SJ70</accession>
<dbReference type="PIRSF" id="PIRSF015730">
    <property type="entry name" value="TFAR19"/>
    <property type="match status" value="1"/>
</dbReference>
<reference evidence="3" key="1">
    <citation type="submission" date="2018-10" db="EMBL/GenBank/DDBJ databases">
        <title>Transcriptome assembly of Aceria tosichella (Wheat curl mite) Type 2.</title>
        <authorList>
            <person name="Scully E.D."/>
            <person name="Geib S.M."/>
            <person name="Palmer N.A."/>
            <person name="Gupta A.K."/>
            <person name="Sarath G."/>
            <person name="Tatineni S."/>
        </authorList>
    </citation>
    <scope>NUCLEOTIDE SEQUENCE</scope>
    <source>
        <strain evidence="3">LincolnNE</strain>
    </source>
</reference>
<dbReference type="GO" id="GO:0005829">
    <property type="term" value="C:cytosol"/>
    <property type="evidence" value="ECO:0007669"/>
    <property type="project" value="TreeGrafter"/>
</dbReference>
<dbReference type="Pfam" id="PF01984">
    <property type="entry name" value="dsDNA_bind"/>
    <property type="match status" value="1"/>
</dbReference>
<feature type="region of interest" description="Disordered" evidence="2">
    <location>
        <begin position="115"/>
        <end position="142"/>
    </location>
</feature>
<dbReference type="GO" id="GO:0003677">
    <property type="term" value="F:DNA binding"/>
    <property type="evidence" value="ECO:0007669"/>
    <property type="project" value="InterPro"/>
</dbReference>
<feature type="region of interest" description="Disordered" evidence="2">
    <location>
        <begin position="1"/>
        <end position="58"/>
    </location>
</feature>
<evidence type="ECO:0000313" key="3">
    <source>
        <dbReference type="EMBL" id="MDE50419.1"/>
    </source>
</evidence>
<evidence type="ECO:0000256" key="2">
    <source>
        <dbReference type="SAM" id="MobiDB-lite"/>
    </source>
</evidence>
<feature type="compositionally biased region" description="Basic and acidic residues" evidence="2">
    <location>
        <begin position="115"/>
        <end position="134"/>
    </location>
</feature>
<evidence type="ECO:0000256" key="1">
    <source>
        <dbReference type="ARBA" id="ARBA00010490"/>
    </source>
</evidence>
<dbReference type="EMBL" id="GGYP01005648">
    <property type="protein sequence ID" value="MDE50419.1"/>
    <property type="molecule type" value="Transcribed_RNA"/>
</dbReference>
<dbReference type="PANTHER" id="PTHR10840">
    <property type="entry name" value="PROGRAMMED CELL DEATH PROTEIN 5"/>
    <property type="match status" value="1"/>
</dbReference>
<dbReference type="AlphaFoldDB" id="A0A6G1SJ70"/>
<sequence length="142" mass="16300">MEDEELSRIRQQRMAQLQAAKGQRPMGGPANRSGTGNQEEQKQQQQQAKEKEEEMRNNLLSAVLTQEARARLATIAAAKPDRAKMVEDIIIQHTRMGMIRGKVDENSLKDLLEKVTSQTKRETKVSYERRRVFDDSDEDDDD</sequence>
<organism evidence="3">
    <name type="scientific">Aceria tosichella</name>
    <name type="common">wheat curl mite</name>
    <dbReference type="NCBI Taxonomy" id="561515"/>
    <lineage>
        <taxon>Eukaryota</taxon>
        <taxon>Metazoa</taxon>
        <taxon>Ecdysozoa</taxon>
        <taxon>Arthropoda</taxon>
        <taxon>Chelicerata</taxon>
        <taxon>Arachnida</taxon>
        <taxon>Acari</taxon>
        <taxon>Acariformes</taxon>
        <taxon>Trombidiformes</taxon>
        <taxon>Prostigmata</taxon>
        <taxon>Eupodina</taxon>
        <taxon>Eriophyoidea</taxon>
        <taxon>Eriophyidae</taxon>
        <taxon>Eriophyinae</taxon>
        <taxon>Aceriini</taxon>
        <taxon>Aceria</taxon>
    </lineage>
</organism>
<name>A0A6G1SJ70_9ACAR</name>
<dbReference type="PANTHER" id="PTHR10840:SF0">
    <property type="entry name" value="PROGRAMMED CELL DEATH PROTEIN 5"/>
    <property type="match status" value="1"/>
</dbReference>
<dbReference type="Gene3D" id="1.10.8.140">
    <property type="entry name" value="PDCD5-like"/>
    <property type="match status" value="1"/>
</dbReference>
<comment type="similarity">
    <text evidence="1">Belongs to the PDCD5 family.</text>
</comment>
<gene>
    <name evidence="3" type="primary">Pdcd5</name>
    <name evidence="3" type="ORF">g.20507</name>
</gene>